<dbReference type="PROSITE" id="PS50851">
    <property type="entry name" value="CHEW"/>
    <property type="match status" value="1"/>
</dbReference>
<dbReference type="Gene3D" id="2.30.30.40">
    <property type="entry name" value="SH3 Domains"/>
    <property type="match status" value="1"/>
</dbReference>
<sequence length="161" mass="17067">MSTALDPTETEDTPPSAIFEFVTFSAGGQSYCLEITQIREIRRWTTVTALPHTPDDVLGVMNLRGAVIPIFDLAARFGLGQTPTNERNVVIVAAAEGNTIGLLVESVSEILSVDTAEIQPTPDIKSEATRSSIQGVISSGETMIRVINLTAVLDQPAGVAA</sequence>
<gene>
    <name evidence="2" type="ORF">DU478_11185</name>
</gene>
<accession>A0A369TMH3</accession>
<dbReference type="GO" id="GO:0006935">
    <property type="term" value="P:chemotaxis"/>
    <property type="evidence" value="ECO:0007669"/>
    <property type="project" value="InterPro"/>
</dbReference>
<dbReference type="Pfam" id="PF01584">
    <property type="entry name" value="CheW"/>
    <property type="match status" value="1"/>
</dbReference>
<protein>
    <submittedName>
        <fullName evidence="2">Chemotaxis protein CheW</fullName>
    </submittedName>
</protein>
<dbReference type="Gene3D" id="2.40.50.180">
    <property type="entry name" value="CheA-289, Domain 4"/>
    <property type="match status" value="1"/>
</dbReference>
<reference evidence="2 3" key="1">
    <citation type="submission" date="2018-07" db="EMBL/GenBank/DDBJ databases">
        <title>Thalassococcus profundi sp. nov., a marine bacterium isolated from deep seawater of Okinawa Trough.</title>
        <authorList>
            <person name="Yu M."/>
        </authorList>
    </citation>
    <scope>NUCLEOTIDE SEQUENCE [LARGE SCALE GENOMIC DNA]</scope>
    <source>
        <strain evidence="2 3">WRAS1</strain>
    </source>
</reference>
<dbReference type="CDD" id="cd00732">
    <property type="entry name" value="CheW"/>
    <property type="match status" value="1"/>
</dbReference>
<dbReference type="RefSeq" id="WP_114511054.1">
    <property type="nucleotide sequence ID" value="NZ_QPMK01000007.1"/>
</dbReference>
<keyword evidence="3" id="KW-1185">Reference proteome</keyword>
<dbReference type="EMBL" id="QPMK01000007">
    <property type="protein sequence ID" value="RDD66062.1"/>
    <property type="molecule type" value="Genomic_DNA"/>
</dbReference>
<name>A0A369TMH3_9RHOB</name>
<dbReference type="AlphaFoldDB" id="A0A369TMH3"/>
<dbReference type="InterPro" id="IPR039315">
    <property type="entry name" value="CheW"/>
</dbReference>
<dbReference type="SMART" id="SM00260">
    <property type="entry name" value="CheW"/>
    <property type="match status" value="1"/>
</dbReference>
<dbReference type="GO" id="GO:0005829">
    <property type="term" value="C:cytosol"/>
    <property type="evidence" value="ECO:0007669"/>
    <property type="project" value="TreeGrafter"/>
</dbReference>
<dbReference type="OrthoDB" id="9794382at2"/>
<comment type="caution">
    <text evidence="2">The sequence shown here is derived from an EMBL/GenBank/DDBJ whole genome shotgun (WGS) entry which is preliminary data.</text>
</comment>
<evidence type="ECO:0000313" key="2">
    <source>
        <dbReference type="EMBL" id="RDD66062.1"/>
    </source>
</evidence>
<organism evidence="2 3">
    <name type="scientific">Thalassococcus profundi</name>
    <dbReference type="NCBI Taxonomy" id="2282382"/>
    <lineage>
        <taxon>Bacteria</taxon>
        <taxon>Pseudomonadati</taxon>
        <taxon>Pseudomonadota</taxon>
        <taxon>Alphaproteobacteria</taxon>
        <taxon>Rhodobacterales</taxon>
        <taxon>Roseobacteraceae</taxon>
        <taxon>Thalassococcus</taxon>
    </lineage>
</organism>
<proteinExistence type="predicted"/>
<dbReference type="InterPro" id="IPR002545">
    <property type="entry name" value="CheW-lke_dom"/>
</dbReference>
<dbReference type="InterPro" id="IPR036061">
    <property type="entry name" value="CheW-like_dom_sf"/>
</dbReference>
<dbReference type="PANTHER" id="PTHR22617:SF23">
    <property type="entry name" value="CHEMOTAXIS PROTEIN CHEW"/>
    <property type="match status" value="1"/>
</dbReference>
<evidence type="ECO:0000259" key="1">
    <source>
        <dbReference type="PROSITE" id="PS50851"/>
    </source>
</evidence>
<dbReference type="PANTHER" id="PTHR22617">
    <property type="entry name" value="CHEMOTAXIS SENSOR HISTIDINE KINASE-RELATED"/>
    <property type="match status" value="1"/>
</dbReference>
<dbReference type="Proteomes" id="UP000253977">
    <property type="component" value="Unassembled WGS sequence"/>
</dbReference>
<dbReference type="GO" id="GO:0007165">
    <property type="term" value="P:signal transduction"/>
    <property type="evidence" value="ECO:0007669"/>
    <property type="project" value="InterPro"/>
</dbReference>
<dbReference type="SUPFAM" id="SSF50341">
    <property type="entry name" value="CheW-like"/>
    <property type="match status" value="1"/>
</dbReference>
<feature type="domain" description="CheW-like" evidence="1">
    <location>
        <begin position="18"/>
        <end position="158"/>
    </location>
</feature>
<evidence type="ECO:0000313" key="3">
    <source>
        <dbReference type="Proteomes" id="UP000253977"/>
    </source>
</evidence>